<evidence type="ECO:0000313" key="8">
    <source>
        <dbReference type="WBParaSite" id="MBELARI_LOCUS10598"/>
    </source>
</evidence>
<feature type="domain" description="G-protein coupled receptors family 1 profile" evidence="6">
    <location>
        <begin position="49"/>
        <end position="322"/>
    </location>
</feature>
<keyword evidence="3 5" id="KW-1133">Transmembrane helix</keyword>
<feature type="transmembrane region" description="Helical" evidence="5">
    <location>
        <begin position="32"/>
        <end position="57"/>
    </location>
</feature>
<dbReference type="GO" id="GO:0004930">
    <property type="term" value="F:G protein-coupled receptor activity"/>
    <property type="evidence" value="ECO:0007669"/>
    <property type="project" value="InterPro"/>
</dbReference>
<dbReference type="WBParaSite" id="MBELARI_LOCUS10598">
    <property type="protein sequence ID" value="MBELARI_LOCUS10598"/>
    <property type="gene ID" value="MBELARI_LOCUS10598"/>
</dbReference>
<dbReference type="PROSITE" id="PS50262">
    <property type="entry name" value="G_PROTEIN_RECEP_F1_2"/>
    <property type="match status" value="1"/>
</dbReference>
<evidence type="ECO:0000259" key="6">
    <source>
        <dbReference type="PROSITE" id="PS50262"/>
    </source>
</evidence>
<comment type="subcellular location">
    <subcellularLocation>
        <location evidence="1">Membrane</location>
    </subcellularLocation>
</comment>
<dbReference type="GO" id="GO:0016020">
    <property type="term" value="C:membrane"/>
    <property type="evidence" value="ECO:0007669"/>
    <property type="project" value="UniProtKB-SubCell"/>
</dbReference>
<feature type="transmembrane region" description="Helical" evidence="5">
    <location>
        <begin position="69"/>
        <end position="88"/>
    </location>
</feature>
<name>A0AAF3E9J5_9BILA</name>
<dbReference type="SUPFAM" id="SSF81321">
    <property type="entry name" value="Family A G protein-coupled receptor-like"/>
    <property type="match status" value="1"/>
</dbReference>
<dbReference type="Gene3D" id="1.20.1070.10">
    <property type="entry name" value="Rhodopsin 7-helix transmembrane proteins"/>
    <property type="match status" value="1"/>
</dbReference>
<dbReference type="PANTHER" id="PTHR46709:SF4">
    <property type="entry name" value="G-PROTEIN COUPLED RECEPTORS FAMILY 1 PROFILE DOMAIN-CONTAINING PROTEIN"/>
    <property type="match status" value="1"/>
</dbReference>
<keyword evidence="7" id="KW-1185">Reference proteome</keyword>
<dbReference type="AlphaFoldDB" id="A0AAF3E9J5"/>
<feature type="transmembrane region" description="Helical" evidence="5">
    <location>
        <begin position="108"/>
        <end position="134"/>
    </location>
</feature>
<evidence type="ECO:0000256" key="2">
    <source>
        <dbReference type="ARBA" id="ARBA00022692"/>
    </source>
</evidence>
<dbReference type="PANTHER" id="PTHR46709">
    <property type="entry name" value="PROTEIN CBG23488-RELATED"/>
    <property type="match status" value="1"/>
</dbReference>
<feature type="transmembrane region" description="Helical" evidence="5">
    <location>
        <begin position="214"/>
        <end position="235"/>
    </location>
</feature>
<dbReference type="InterPro" id="IPR017452">
    <property type="entry name" value="GPCR_Rhodpsn_7TM"/>
</dbReference>
<dbReference type="Proteomes" id="UP000887575">
    <property type="component" value="Unassembled WGS sequence"/>
</dbReference>
<evidence type="ECO:0000256" key="3">
    <source>
        <dbReference type="ARBA" id="ARBA00022989"/>
    </source>
</evidence>
<protein>
    <recommendedName>
        <fullName evidence="6">G-protein coupled receptors family 1 profile domain-containing protein</fullName>
    </recommendedName>
</protein>
<dbReference type="CDD" id="cd14978">
    <property type="entry name" value="7tmA_FMRFamide_R-like"/>
    <property type="match status" value="1"/>
</dbReference>
<evidence type="ECO:0000313" key="7">
    <source>
        <dbReference type="Proteomes" id="UP000887575"/>
    </source>
</evidence>
<dbReference type="InterPro" id="IPR000276">
    <property type="entry name" value="GPCR_Rhodpsn"/>
</dbReference>
<reference evidence="8" key="1">
    <citation type="submission" date="2024-02" db="UniProtKB">
        <authorList>
            <consortium name="WormBaseParasite"/>
        </authorList>
    </citation>
    <scope>IDENTIFICATION</scope>
</reference>
<keyword evidence="2 5" id="KW-0812">Transmembrane</keyword>
<feature type="transmembrane region" description="Helical" evidence="5">
    <location>
        <begin position="154"/>
        <end position="173"/>
    </location>
</feature>
<dbReference type="PRINTS" id="PR00237">
    <property type="entry name" value="GPCRRHODOPSN"/>
</dbReference>
<evidence type="ECO:0000256" key="5">
    <source>
        <dbReference type="SAM" id="Phobius"/>
    </source>
</evidence>
<evidence type="ECO:0000256" key="4">
    <source>
        <dbReference type="ARBA" id="ARBA00023136"/>
    </source>
</evidence>
<accession>A0AAF3E9J5</accession>
<feature type="transmembrane region" description="Helical" evidence="5">
    <location>
        <begin position="263"/>
        <end position="287"/>
    </location>
</feature>
<organism evidence="7 8">
    <name type="scientific">Mesorhabditis belari</name>
    <dbReference type="NCBI Taxonomy" id="2138241"/>
    <lineage>
        <taxon>Eukaryota</taxon>
        <taxon>Metazoa</taxon>
        <taxon>Ecdysozoa</taxon>
        <taxon>Nematoda</taxon>
        <taxon>Chromadorea</taxon>
        <taxon>Rhabditida</taxon>
        <taxon>Rhabditina</taxon>
        <taxon>Rhabditomorpha</taxon>
        <taxon>Rhabditoidea</taxon>
        <taxon>Rhabditidae</taxon>
        <taxon>Mesorhabditinae</taxon>
        <taxon>Mesorhabditis</taxon>
    </lineage>
</organism>
<evidence type="ECO:0000256" key="1">
    <source>
        <dbReference type="ARBA" id="ARBA00004370"/>
    </source>
</evidence>
<sequence length="349" mass="40764">MNATSSEYVEEIKENGNNSDCFYDPPFVTERFWLVGVAGTTVAIISFIENAFLFYVLMKRRSHRASQNLYLGLLAFFDMFMAGAYIPLMSLNLFADYFRSLPLLTAWYYYMIPLITVSHMAMTSSSFLIVAATFERFAITVTPQYTKFVSRHRVAIAVIAILLGFLTKLTMALEIEWTFDKQCEGFMTQWVIDVSEFARNQTYATYWKVLFRNIVTILLPFFLLLVLNIGIIFAYRRTDFHYLNVQKLSEAKRKQRVRAATRTLLLVVFTYLLSNFLNVIVTIWEYFDIQQLQEEFPVFYLFAVDVVSLLTIIAGALRLPIYVSCQKQLRCEFALQLKKCLFFANYWVR</sequence>
<keyword evidence="4 5" id="KW-0472">Membrane</keyword>
<proteinExistence type="predicted"/>
<dbReference type="Pfam" id="PF00001">
    <property type="entry name" value="7tm_1"/>
    <property type="match status" value="1"/>
</dbReference>
<feature type="transmembrane region" description="Helical" evidence="5">
    <location>
        <begin position="299"/>
        <end position="321"/>
    </location>
</feature>